<organism evidence="1 2">
    <name type="scientific">Bacillus paralicheniformis</name>
    <dbReference type="NCBI Taxonomy" id="1648923"/>
    <lineage>
        <taxon>Bacteria</taxon>
        <taxon>Bacillati</taxon>
        <taxon>Bacillota</taxon>
        <taxon>Bacilli</taxon>
        <taxon>Bacillales</taxon>
        <taxon>Bacillaceae</taxon>
        <taxon>Bacillus</taxon>
    </lineage>
</organism>
<reference evidence="1" key="1">
    <citation type="submission" date="2022-12" db="EMBL/GenBank/DDBJ databases">
        <title>Draft Genome Sequences of Bacillus licheniformis and Bacillus paralicheniformis strains isolated from Irish skim milk powders.</title>
        <authorList>
            <person name="Lourenco A."/>
            <person name="Li F."/>
            <person name="Geraldine D."/>
            <person name="Tobin J.T."/>
            <person name="Butler F."/>
            <person name="Jordan K."/>
            <person name="Obrien T."/>
        </authorList>
    </citation>
    <scope>NUCLEOTIDE SEQUENCE</scope>
    <source>
        <strain evidence="1">3370</strain>
    </source>
</reference>
<name>A0AAW6KCG5_9BACI</name>
<dbReference type="InterPro" id="IPR025444">
    <property type="entry name" value="Monooxy_af470"/>
</dbReference>
<dbReference type="Proteomes" id="UP001216709">
    <property type="component" value="Unassembled WGS sequence"/>
</dbReference>
<dbReference type="AlphaFoldDB" id="A0AAW6KCG5"/>
<comment type="caution">
    <text evidence="1">The sequence shown here is derived from an EMBL/GenBank/DDBJ whole genome shotgun (WGS) entry which is preliminary data.</text>
</comment>
<gene>
    <name evidence="1" type="ORF">PVN32_09655</name>
</gene>
<dbReference type="RefSeq" id="WP_035337301.1">
    <property type="nucleotide sequence ID" value="NZ_CABJBE010000004.1"/>
</dbReference>
<evidence type="ECO:0000313" key="1">
    <source>
        <dbReference type="EMBL" id="MDE1452436.1"/>
    </source>
</evidence>
<dbReference type="Pfam" id="PF13826">
    <property type="entry name" value="Monooxy_af470-like"/>
    <property type="match status" value="1"/>
</dbReference>
<proteinExistence type="predicted"/>
<dbReference type="EMBL" id="JARAFO010000020">
    <property type="protein sequence ID" value="MDE1452436.1"/>
    <property type="molecule type" value="Genomic_DNA"/>
</dbReference>
<protein>
    <submittedName>
        <fullName evidence="1">DUF4188 domain-containing protein</fullName>
    </submittedName>
</protein>
<sequence>MGKTIINKPFTAAPEDEVVVFVIGMRINKWHAVHKWWPVFTAMAPMIKELHQNKDLGFLATESSINFRTIFLIQYWRSFEDLTAYAKADKHMAAWRRFYQKTAASGAVGIYHETYTVPKGRYEAFYNNMPLFGLAKAYGHQPVTSRIKTAEQRMRGSDIAGK</sequence>
<evidence type="ECO:0000313" key="2">
    <source>
        <dbReference type="Proteomes" id="UP001216709"/>
    </source>
</evidence>
<accession>A0AAW6KCG5</accession>